<keyword evidence="6" id="KW-1185">Reference proteome</keyword>
<protein>
    <submittedName>
        <fullName evidence="5">Ubiquitin-like protein</fullName>
    </submittedName>
</protein>
<evidence type="ECO:0000256" key="1">
    <source>
        <dbReference type="ARBA" id="ARBA00004514"/>
    </source>
</evidence>
<keyword evidence="2" id="KW-0963">Cytoplasm</keyword>
<dbReference type="EMBL" id="JAWWNJ010000016">
    <property type="protein sequence ID" value="KAK7039667.1"/>
    <property type="molecule type" value="Genomic_DNA"/>
</dbReference>
<dbReference type="InterPro" id="IPR000626">
    <property type="entry name" value="Ubiquitin-like_dom"/>
</dbReference>
<dbReference type="Gene3D" id="3.10.20.90">
    <property type="entry name" value="Phosphatidylinositol 3-kinase Catalytic Subunit, Chain A, domain 1"/>
    <property type="match status" value="1"/>
</dbReference>
<dbReference type="PROSITE" id="PS50053">
    <property type="entry name" value="UBIQUITIN_2"/>
    <property type="match status" value="1"/>
</dbReference>
<organism evidence="5 6">
    <name type="scientific">Favolaschia claudopus</name>
    <dbReference type="NCBI Taxonomy" id="2862362"/>
    <lineage>
        <taxon>Eukaryota</taxon>
        <taxon>Fungi</taxon>
        <taxon>Dikarya</taxon>
        <taxon>Basidiomycota</taxon>
        <taxon>Agaricomycotina</taxon>
        <taxon>Agaricomycetes</taxon>
        <taxon>Agaricomycetidae</taxon>
        <taxon>Agaricales</taxon>
        <taxon>Marasmiineae</taxon>
        <taxon>Mycenaceae</taxon>
        <taxon>Favolaschia</taxon>
    </lineage>
</organism>
<name>A0AAW0CLD7_9AGAR</name>
<comment type="caution">
    <text evidence="5">The sequence shown here is derived from an EMBL/GenBank/DDBJ whole genome shotgun (WGS) entry which is preliminary data.</text>
</comment>
<dbReference type="InterPro" id="IPR047154">
    <property type="entry name" value="UBL4A-like"/>
</dbReference>
<dbReference type="SMART" id="SM00213">
    <property type="entry name" value="UBQ"/>
    <property type="match status" value="1"/>
</dbReference>
<dbReference type="GO" id="GO:0071818">
    <property type="term" value="C:BAT3 complex"/>
    <property type="evidence" value="ECO:0007669"/>
    <property type="project" value="TreeGrafter"/>
</dbReference>
<dbReference type="AlphaFoldDB" id="A0AAW0CLD7"/>
<feature type="region of interest" description="Disordered" evidence="3">
    <location>
        <begin position="146"/>
        <end position="168"/>
    </location>
</feature>
<evidence type="ECO:0000256" key="2">
    <source>
        <dbReference type="ARBA" id="ARBA00022490"/>
    </source>
</evidence>
<dbReference type="Pfam" id="PF00240">
    <property type="entry name" value="ubiquitin"/>
    <property type="match status" value="1"/>
</dbReference>
<dbReference type="GO" id="GO:0051087">
    <property type="term" value="F:protein-folding chaperone binding"/>
    <property type="evidence" value="ECO:0007669"/>
    <property type="project" value="TreeGrafter"/>
</dbReference>
<comment type="subcellular location">
    <subcellularLocation>
        <location evidence="1">Cytoplasm</location>
        <location evidence="1">Cytosol</location>
    </subcellularLocation>
</comment>
<evidence type="ECO:0000313" key="5">
    <source>
        <dbReference type="EMBL" id="KAK7039667.1"/>
    </source>
</evidence>
<evidence type="ECO:0000259" key="4">
    <source>
        <dbReference type="PROSITE" id="PS50053"/>
    </source>
</evidence>
<sequence>MAEQAEVAFLRVYLNTLSSQPLTYNDNYQQPPQNSLKKVPVLQISLPPPPVRAAAAAAADTASTLTLTFKSLKPAASFSLSAIHPADSILSLKQRIAAEPNGPPVSAQRLLFKGKALADAKLVKEYPNLLSGETVNLVLKPTTTTDAAPAMDNNNSNTLPAPKPTLSIGDRPVVSAAEAAAHPRRHTRIPSVVLSPSPSHDNAAGSPAASVTDITLTLDNIDAEPGLAAAELSTYHEKLAEPEFWEALLVFLNSSFPAPADAARAWEDFLRASKNTLTASEVARIRDRCGVSGMAGT</sequence>
<feature type="compositionally biased region" description="Low complexity" evidence="3">
    <location>
        <begin position="146"/>
        <end position="155"/>
    </location>
</feature>
<evidence type="ECO:0000256" key="3">
    <source>
        <dbReference type="SAM" id="MobiDB-lite"/>
    </source>
</evidence>
<dbReference type="Proteomes" id="UP001362999">
    <property type="component" value="Unassembled WGS sequence"/>
</dbReference>
<evidence type="ECO:0000313" key="6">
    <source>
        <dbReference type="Proteomes" id="UP001362999"/>
    </source>
</evidence>
<reference evidence="5 6" key="1">
    <citation type="journal article" date="2024" name="J Genomics">
        <title>Draft genome sequencing and assembly of Favolaschia claudopus CIRM-BRFM 2984 isolated from oak limbs.</title>
        <authorList>
            <person name="Navarro D."/>
            <person name="Drula E."/>
            <person name="Chaduli D."/>
            <person name="Cazenave R."/>
            <person name="Ahrendt S."/>
            <person name="Wang J."/>
            <person name="Lipzen A."/>
            <person name="Daum C."/>
            <person name="Barry K."/>
            <person name="Grigoriev I.V."/>
            <person name="Favel A."/>
            <person name="Rosso M.N."/>
            <person name="Martin F."/>
        </authorList>
    </citation>
    <scope>NUCLEOTIDE SEQUENCE [LARGE SCALE GENOMIC DNA]</scope>
    <source>
        <strain evidence="5 6">CIRM-BRFM 2984</strain>
    </source>
</reference>
<dbReference type="PANTHER" id="PTHR46555:SF1">
    <property type="entry name" value="UBIQUITIN-LIKE PROTEIN 4A"/>
    <property type="match status" value="1"/>
</dbReference>
<dbReference type="InterPro" id="IPR029071">
    <property type="entry name" value="Ubiquitin-like_domsf"/>
</dbReference>
<dbReference type="GO" id="GO:0006620">
    <property type="term" value="P:post-translational protein targeting to endoplasmic reticulum membrane"/>
    <property type="evidence" value="ECO:0007669"/>
    <property type="project" value="InterPro"/>
</dbReference>
<accession>A0AAW0CLD7</accession>
<proteinExistence type="predicted"/>
<feature type="domain" description="Ubiquitin-like" evidence="4">
    <location>
        <begin position="65"/>
        <end position="126"/>
    </location>
</feature>
<dbReference type="PANTHER" id="PTHR46555">
    <property type="entry name" value="UBIQUITIN-LIKE PROTEIN 4A"/>
    <property type="match status" value="1"/>
</dbReference>
<dbReference type="GO" id="GO:0071816">
    <property type="term" value="P:tail-anchored membrane protein insertion into ER membrane"/>
    <property type="evidence" value="ECO:0007669"/>
    <property type="project" value="TreeGrafter"/>
</dbReference>
<dbReference type="SUPFAM" id="SSF54236">
    <property type="entry name" value="Ubiquitin-like"/>
    <property type="match status" value="1"/>
</dbReference>
<gene>
    <name evidence="5" type="ORF">R3P38DRAFT_2901256</name>
</gene>